<evidence type="ECO:0000256" key="1">
    <source>
        <dbReference type="ARBA" id="ARBA00004123"/>
    </source>
</evidence>
<keyword evidence="2" id="KW-0238">DNA-binding</keyword>
<dbReference type="GO" id="GO:0042162">
    <property type="term" value="F:telomeric DNA binding"/>
    <property type="evidence" value="ECO:0007669"/>
    <property type="project" value="UniProtKB-ARBA"/>
</dbReference>
<proteinExistence type="predicted"/>
<dbReference type="SUPFAM" id="SSF54236">
    <property type="entry name" value="Ubiquitin-like"/>
    <property type="match status" value="1"/>
</dbReference>
<keyword evidence="3" id="KW-0539">Nucleus</keyword>
<dbReference type="InterPro" id="IPR031105">
    <property type="entry name" value="TRP_plant"/>
</dbReference>
<dbReference type="Pfam" id="PF23603">
    <property type="entry name" value="Ubiquitin_TPR1"/>
    <property type="match status" value="1"/>
</dbReference>
<dbReference type="CDD" id="cd11660">
    <property type="entry name" value="SANT_TRF"/>
    <property type="match status" value="1"/>
</dbReference>
<evidence type="ECO:0000256" key="2">
    <source>
        <dbReference type="ARBA" id="ARBA00023125"/>
    </source>
</evidence>
<protein>
    <submittedName>
        <fullName evidence="8">Telomere repeat-binding protein 5</fullName>
    </submittedName>
</protein>
<dbReference type="Proteomes" id="UP001237642">
    <property type="component" value="Unassembled WGS sequence"/>
</dbReference>
<reference evidence="8" key="2">
    <citation type="submission" date="2023-05" db="EMBL/GenBank/DDBJ databases">
        <authorList>
            <person name="Schelkunov M.I."/>
        </authorList>
    </citation>
    <scope>NUCLEOTIDE SEQUENCE</scope>
    <source>
        <strain evidence="8">Hsosn_3</strain>
        <tissue evidence="8">Leaf</tissue>
    </source>
</reference>
<reference evidence="8" key="1">
    <citation type="submission" date="2023-02" db="EMBL/GenBank/DDBJ databases">
        <title>Genome of toxic invasive species Heracleum sosnowskyi carries increased number of genes despite the absence of recent whole-genome duplications.</title>
        <authorList>
            <person name="Schelkunov M."/>
            <person name="Shtratnikova V."/>
            <person name="Makarenko M."/>
            <person name="Klepikova A."/>
            <person name="Omelchenko D."/>
            <person name="Novikova G."/>
            <person name="Obukhova E."/>
            <person name="Bogdanov V."/>
            <person name="Penin A."/>
            <person name="Logacheva M."/>
        </authorList>
    </citation>
    <scope>NUCLEOTIDE SEQUENCE</scope>
    <source>
        <strain evidence="8">Hsosn_3</strain>
        <tissue evidence="8">Leaf</tissue>
    </source>
</reference>
<dbReference type="SUPFAM" id="SSF46689">
    <property type="entry name" value="Homeodomain-like"/>
    <property type="match status" value="1"/>
</dbReference>
<evidence type="ECO:0000259" key="5">
    <source>
        <dbReference type="PROSITE" id="PS50053"/>
    </source>
</evidence>
<gene>
    <name evidence="8" type="ORF">POM88_024768</name>
</gene>
<evidence type="ECO:0000313" key="9">
    <source>
        <dbReference type="Proteomes" id="UP001237642"/>
    </source>
</evidence>
<dbReference type="PROSITE" id="PS51294">
    <property type="entry name" value="HTH_MYB"/>
    <property type="match status" value="1"/>
</dbReference>
<dbReference type="EMBL" id="JAUIZM010000006">
    <property type="protein sequence ID" value="KAK1378024.1"/>
    <property type="molecule type" value="Genomic_DNA"/>
</dbReference>
<dbReference type="InterPro" id="IPR017930">
    <property type="entry name" value="Myb_dom"/>
</dbReference>
<dbReference type="PANTHER" id="PTHR21717">
    <property type="entry name" value="TELOMERIC REPEAT BINDING PROTEIN"/>
    <property type="match status" value="1"/>
</dbReference>
<dbReference type="Gene3D" id="1.10.246.220">
    <property type="match status" value="1"/>
</dbReference>
<comment type="caution">
    <text evidence="8">The sequence shown here is derived from an EMBL/GenBank/DDBJ whole genome shotgun (WGS) entry which is preliminary data.</text>
</comment>
<dbReference type="InterPro" id="IPR029071">
    <property type="entry name" value="Ubiquitin-like_domsf"/>
</dbReference>
<dbReference type="PANTHER" id="PTHR21717:SF78">
    <property type="entry name" value="TELOMERE REPEAT-BINDING PROTEIN 4-LIKE"/>
    <property type="match status" value="1"/>
</dbReference>
<evidence type="ECO:0000259" key="7">
    <source>
        <dbReference type="PROSITE" id="PS51294"/>
    </source>
</evidence>
<organism evidence="8 9">
    <name type="scientific">Heracleum sosnowskyi</name>
    <dbReference type="NCBI Taxonomy" id="360622"/>
    <lineage>
        <taxon>Eukaryota</taxon>
        <taxon>Viridiplantae</taxon>
        <taxon>Streptophyta</taxon>
        <taxon>Embryophyta</taxon>
        <taxon>Tracheophyta</taxon>
        <taxon>Spermatophyta</taxon>
        <taxon>Magnoliopsida</taxon>
        <taxon>eudicotyledons</taxon>
        <taxon>Gunneridae</taxon>
        <taxon>Pentapetalae</taxon>
        <taxon>asterids</taxon>
        <taxon>campanulids</taxon>
        <taxon>Apiales</taxon>
        <taxon>Apiaceae</taxon>
        <taxon>Apioideae</taxon>
        <taxon>apioid superclade</taxon>
        <taxon>Tordylieae</taxon>
        <taxon>Tordyliinae</taxon>
        <taxon>Heracleum</taxon>
    </lineage>
</organism>
<feature type="domain" description="HTH myb-type" evidence="7">
    <location>
        <begin position="582"/>
        <end position="641"/>
    </location>
</feature>
<dbReference type="SMART" id="SM00717">
    <property type="entry name" value="SANT"/>
    <property type="match status" value="1"/>
</dbReference>
<dbReference type="InterPro" id="IPR057625">
    <property type="entry name" value="TPR1-6-like_ubiquitin"/>
</dbReference>
<accession>A0AAD8I2N8</accession>
<comment type="subcellular location">
    <subcellularLocation>
        <location evidence="1">Nucleus</location>
    </subcellularLocation>
</comment>
<feature type="region of interest" description="Disordered" evidence="4">
    <location>
        <begin position="669"/>
        <end position="692"/>
    </location>
</feature>
<evidence type="ECO:0000313" key="8">
    <source>
        <dbReference type="EMBL" id="KAK1378024.1"/>
    </source>
</evidence>
<dbReference type="InterPro" id="IPR009057">
    <property type="entry name" value="Homeodomain-like_sf"/>
</dbReference>
<evidence type="ECO:0000259" key="6">
    <source>
        <dbReference type="PROSITE" id="PS50090"/>
    </source>
</evidence>
<dbReference type="AlphaFoldDB" id="A0AAD8I2N8"/>
<dbReference type="InterPro" id="IPR001005">
    <property type="entry name" value="SANT/Myb"/>
</dbReference>
<dbReference type="PROSITE" id="PS50053">
    <property type="entry name" value="UBIQUITIN_2"/>
    <property type="match status" value="1"/>
</dbReference>
<sequence length="692" mass="77538">MVLKKRQEYGFRGYQVPAIPRGPRSLRRRAAFKKPVDDGDICAFELLATVAGKLLQESESSTSSNVAELKEQIIIRKDGIKKEHPEGSGVRSECLDQGSCIESVLVPDFAALERNSKSTVEEVPHVESVYVNERASAVPSSEFLVKGRCNVKLEKHTSNDAAGSLASKSKGTLCSEGQLYDSNLEEEPRRQIEVVKKQRGHLDMSKTSASKNPTEYYVNNTHMLINSENSVDLPLYRAQDLDAPLARHRSDVKIVNRDDDENYFRSNVLNTKTRAFRPQPRMNYRRMRKLQTARYWKAYPKMKDCELSNISRGARAFYHKRKTVYAQERYQYDIRTKRRRLFGHRSDQEASSESISNFPDKAVMGHKSGTPAIWHKASGVSSLGTGHKSSMHSKDPHVNFSIKSFKVPEFYIEVPETATIGSLKRTVMDAVTSILGGGIRVGVVLQGKKVKDDSRTLQQSGISQNEDLESLGFTLEPSFVKAASPPSQKGSPLLLPCDVNQELSRTPAPILDSEFSKSFDQTPLTMLDNHVESNPETAPSVTDVSTEETAMDSKALVAIPPINAEALAMVPMSQKTKRSDLSQRRTRRPFSVSEVEALVEAVETLGTGRWRDVKMRSFDDANHRTYVDLKDKWKTLVHTASIAPQQRRGEPVPQDLLDRVLAAHAFWSQHQSKQHGKHHQMEPLKLAGEVGV</sequence>
<evidence type="ECO:0000256" key="4">
    <source>
        <dbReference type="SAM" id="MobiDB-lite"/>
    </source>
</evidence>
<dbReference type="GO" id="GO:0005634">
    <property type="term" value="C:nucleus"/>
    <property type="evidence" value="ECO:0007669"/>
    <property type="project" value="UniProtKB-SubCell"/>
</dbReference>
<feature type="domain" description="Myb-like" evidence="6">
    <location>
        <begin position="582"/>
        <end position="637"/>
    </location>
</feature>
<feature type="domain" description="Ubiquitin-like" evidence="5">
    <location>
        <begin position="398"/>
        <end position="469"/>
    </location>
</feature>
<dbReference type="PROSITE" id="PS50090">
    <property type="entry name" value="MYB_LIKE"/>
    <property type="match status" value="1"/>
</dbReference>
<keyword evidence="9" id="KW-1185">Reference proteome</keyword>
<dbReference type="InterPro" id="IPR000626">
    <property type="entry name" value="Ubiquitin-like_dom"/>
</dbReference>
<evidence type="ECO:0000256" key="3">
    <source>
        <dbReference type="ARBA" id="ARBA00023242"/>
    </source>
</evidence>
<name>A0AAD8I2N8_9APIA</name>